<reference evidence="1 3" key="2">
    <citation type="submission" date="2020-05" db="EMBL/GenBank/DDBJ databases">
        <authorList>
            <person name="Campoy J."/>
            <person name="Schneeberger K."/>
            <person name="Spophaly S."/>
        </authorList>
    </citation>
    <scope>NUCLEOTIDE SEQUENCE [LARGE SCALE GENOMIC DNA]</scope>
    <source>
        <strain evidence="1">PruArmRojPasFocal</strain>
    </source>
</reference>
<accession>A0A6J5VD65</accession>
<dbReference type="EMBL" id="CAEKDK010000007">
    <property type="protein sequence ID" value="CAB4286083.1"/>
    <property type="molecule type" value="Genomic_DNA"/>
</dbReference>
<organism evidence="1 3">
    <name type="scientific">Prunus armeniaca</name>
    <name type="common">Apricot</name>
    <name type="synonym">Armeniaca vulgaris</name>
    <dbReference type="NCBI Taxonomy" id="36596"/>
    <lineage>
        <taxon>Eukaryota</taxon>
        <taxon>Viridiplantae</taxon>
        <taxon>Streptophyta</taxon>
        <taxon>Embryophyta</taxon>
        <taxon>Tracheophyta</taxon>
        <taxon>Spermatophyta</taxon>
        <taxon>Magnoliopsida</taxon>
        <taxon>eudicotyledons</taxon>
        <taxon>Gunneridae</taxon>
        <taxon>Pentapetalae</taxon>
        <taxon>rosids</taxon>
        <taxon>fabids</taxon>
        <taxon>Rosales</taxon>
        <taxon>Rosaceae</taxon>
        <taxon>Amygdaloideae</taxon>
        <taxon>Amygdaleae</taxon>
        <taxon>Prunus</taxon>
    </lineage>
</organism>
<evidence type="ECO:0000313" key="2">
    <source>
        <dbReference type="EMBL" id="CAB4316484.1"/>
    </source>
</evidence>
<evidence type="ECO:0000313" key="3">
    <source>
        <dbReference type="Proteomes" id="UP000507222"/>
    </source>
</evidence>
<protein>
    <submittedName>
        <fullName evidence="1">Uncharacterized protein</fullName>
    </submittedName>
</protein>
<dbReference type="Proteomes" id="UP000507245">
    <property type="component" value="Unassembled WGS sequence"/>
</dbReference>
<keyword evidence="4" id="KW-1185">Reference proteome</keyword>
<dbReference type="EMBL" id="CAEKKB010000007">
    <property type="protein sequence ID" value="CAB4316484.1"/>
    <property type="molecule type" value="Genomic_DNA"/>
</dbReference>
<evidence type="ECO:0000313" key="1">
    <source>
        <dbReference type="EMBL" id="CAB4286083.1"/>
    </source>
</evidence>
<gene>
    <name evidence="1" type="ORF">CURHAP_LOCUS42721</name>
    <name evidence="2" type="ORF">ORAREDHAP_LOCUS42079</name>
</gene>
<evidence type="ECO:0000313" key="4">
    <source>
        <dbReference type="Proteomes" id="UP000507245"/>
    </source>
</evidence>
<proteinExistence type="predicted"/>
<dbReference type="Proteomes" id="UP000507222">
    <property type="component" value="Unassembled WGS sequence"/>
</dbReference>
<reference evidence="4" key="1">
    <citation type="journal article" date="2020" name="Genome Biol.">
        <title>Gamete binning: chromosome-level and haplotype-resolved genome assembly enabled by high-throughput single-cell sequencing of gamete genomes.</title>
        <authorList>
            <person name="Campoy J.A."/>
            <person name="Sun H."/>
            <person name="Goel M."/>
            <person name="Jiao W.-B."/>
            <person name="Folz-Donahue K."/>
            <person name="Wang N."/>
            <person name="Rubio M."/>
            <person name="Liu C."/>
            <person name="Kukat C."/>
            <person name="Ruiz D."/>
            <person name="Huettel B."/>
            <person name="Schneeberger K."/>
        </authorList>
    </citation>
    <scope>NUCLEOTIDE SEQUENCE [LARGE SCALE GENOMIC DNA]</scope>
    <source>
        <strain evidence="4">cv. Rojo Pasion</strain>
    </source>
</reference>
<sequence>MDVTENSPTNAITIDINNEESVDVSMRIDAACTENIEEKELSPTKKKVRANVGKRRLRSPAWDCICV</sequence>
<dbReference type="AlphaFoldDB" id="A0A6J5VD65"/>
<name>A0A6J5VD65_PRUAR</name>